<dbReference type="Pfam" id="PF12833">
    <property type="entry name" value="HTH_18"/>
    <property type="match status" value="1"/>
</dbReference>
<organism evidence="6 7">
    <name type="scientific">Sodalis praecaptivus</name>
    <dbReference type="NCBI Taxonomy" id="1239307"/>
    <lineage>
        <taxon>Bacteria</taxon>
        <taxon>Pseudomonadati</taxon>
        <taxon>Pseudomonadota</taxon>
        <taxon>Gammaproteobacteria</taxon>
        <taxon>Enterobacterales</taxon>
        <taxon>Bruguierivoracaceae</taxon>
        <taxon>Sodalis</taxon>
    </lineage>
</organism>
<feature type="region of interest" description="Disordered" evidence="4">
    <location>
        <begin position="1"/>
        <end position="35"/>
    </location>
</feature>
<dbReference type="PROSITE" id="PS01124">
    <property type="entry name" value="HTH_ARAC_FAMILY_2"/>
    <property type="match status" value="1"/>
</dbReference>
<evidence type="ECO:0000256" key="1">
    <source>
        <dbReference type="ARBA" id="ARBA00023015"/>
    </source>
</evidence>
<name>W0HPL2_9GAMM</name>
<dbReference type="OrthoDB" id="5740883at2"/>
<reference evidence="6 7" key="1">
    <citation type="journal article" date="2014" name="Genome Biol. Evol.">
        <title>Genome degeneration and adaptation in a nascent stage of symbiosis.</title>
        <authorList>
            <person name="Oakeson K.F."/>
            <person name="Gil R."/>
            <person name="Clayton A.L."/>
            <person name="Dunn D.M."/>
            <person name="von Niederhausern A.C."/>
            <person name="Hamil C."/>
            <person name="Aoyagi A."/>
            <person name="Duval B."/>
            <person name="Baca A."/>
            <person name="Silva F.J."/>
            <person name="Vallier A."/>
            <person name="Jackson D.G."/>
            <person name="Latorre A."/>
            <person name="Weiss R.B."/>
            <person name="Heddi A."/>
            <person name="Moya A."/>
            <person name="Dale C."/>
        </authorList>
    </citation>
    <scope>NUCLEOTIDE SEQUENCE [LARGE SCALE GENOMIC DNA]</scope>
    <source>
        <strain evidence="6 7">HS1</strain>
    </source>
</reference>
<dbReference type="GO" id="GO:0000976">
    <property type="term" value="F:transcription cis-regulatory region binding"/>
    <property type="evidence" value="ECO:0007669"/>
    <property type="project" value="TreeGrafter"/>
</dbReference>
<dbReference type="GO" id="GO:0005829">
    <property type="term" value="C:cytosol"/>
    <property type="evidence" value="ECO:0007669"/>
    <property type="project" value="TreeGrafter"/>
</dbReference>
<dbReference type="Gene3D" id="1.10.10.60">
    <property type="entry name" value="Homeodomain-like"/>
    <property type="match status" value="1"/>
</dbReference>
<evidence type="ECO:0000313" key="7">
    <source>
        <dbReference type="Proteomes" id="UP000019028"/>
    </source>
</evidence>
<dbReference type="PANTHER" id="PTHR47894:SF4">
    <property type="entry name" value="HTH-TYPE TRANSCRIPTIONAL REGULATOR GADX"/>
    <property type="match status" value="1"/>
</dbReference>
<dbReference type="RefSeq" id="WP_025420891.1">
    <property type="nucleotide sequence ID" value="NZ_CP006569.1"/>
</dbReference>
<keyword evidence="1" id="KW-0805">Transcription regulation</keyword>
<dbReference type="AlphaFoldDB" id="W0HPL2"/>
<dbReference type="PANTHER" id="PTHR47894">
    <property type="entry name" value="HTH-TYPE TRANSCRIPTIONAL REGULATOR GADX"/>
    <property type="match status" value="1"/>
</dbReference>
<evidence type="ECO:0000256" key="4">
    <source>
        <dbReference type="SAM" id="MobiDB-lite"/>
    </source>
</evidence>
<sequence length="379" mass="41787">MSRRPELSGEPAAGRAGVGKRQGCSLPLPAEKSMRDDEPSLLATMTSGLADFITLQGGVAARVSAQAGLRLHWDDTPNAPIPLPLYCRVLQVAADETGNADFGLAFGRQFPLKALGLLGYLLLSCPTLGAALAQLVDGFALHQQRARIQLRQSRGQCHLIYHSADSSPDQQRHLSELLLAVWQTLLRQALGADWTPQAVHFAHRPPACDSAHRQLFGPGVRFKQPQHALIFATAALDRPMPGYDRRLMTLAKHSLQMLGQRDKIGHNVVEQVKHALPALLAQGKPRLDDVAHRLNMPSWTLRRRLVDCGVTFKTLIETTRRELALDFLEQDQGNISTLSARLGYAETSALSRAFQRWYGLSPKQWQSRANRCAAVPDSF</sequence>
<dbReference type="KEGG" id="sod:Sant_0663"/>
<dbReference type="Proteomes" id="UP000019028">
    <property type="component" value="Chromosome"/>
</dbReference>
<keyword evidence="2" id="KW-0238">DNA-binding</keyword>
<keyword evidence="7" id="KW-1185">Reference proteome</keyword>
<dbReference type="InterPro" id="IPR009057">
    <property type="entry name" value="Homeodomain-like_sf"/>
</dbReference>
<accession>W0HPL2</accession>
<evidence type="ECO:0000256" key="2">
    <source>
        <dbReference type="ARBA" id="ARBA00023125"/>
    </source>
</evidence>
<dbReference type="SMART" id="SM00342">
    <property type="entry name" value="HTH_ARAC"/>
    <property type="match status" value="1"/>
</dbReference>
<evidence type="ECO:0000313" key="6">
    <source>
        <dbReference type="EMBL" id="AHF75759.1"/>
    </source>
</evidence>
<gene>
    <name evidence="6" type="ORF">Sant_0663</name>
</gene>
<dbReference type="InterPro" id="IPR018060">
    <property type="entry name" value="HTH_AraC"/>
</dbReference>
<dbReference type="HOGENOM" id="CLU_047522_1_2_6"/>
<dbReference type="GO" id="GO:0003700">
    <property type="term" value="F:DNA-binding transcription factor activity"/>
    <property type="evidence" value="ECO:0007669"/>
    <property type="project" value="InterPro"/>
</dbReference>
<dbReference type="Pfam" id="PF12625">
    <property type="entry name" value="Arabinose_bd"/>
    <property type="match status" value="1"/>
</dbReference>
<dbReference type="EMBL" id="CP006569">
    <property type="protein sequence ID" value="AHF75759.1"/>
    <property type="molecule type" value="Genomic_DNA"/>
</dbReference>
<dbReference type="PATRIC" id="fig|1239307.3.peg.713"/>
<evidence type="ECO:0000256" key="3">
    <source>
        <dbReference type="ARBA" id="ARBA00023163"/>
    </source>
</evidence>
<feature type="domain" description="HTH araC/xylS-type" evidence="5">
    <location>
        <begin position="270"/>
        <end position="368"/>
    </location>
</feature>
<dbReference type="InterPro" id="IPR032687">
    <property type="entry name" value="AraC-type_N"/>
</dbReference>
<evidence type="ECO:0000259" key="5">
    <source>
        <dbReference type="PROSITE" id="PS01124"/>
    </source>
</evidence>
<dbReference type="SUPFAM" id="SSF46689">
    <property type="entry name" value="Homeodomain-like"/>
    <property type="match status" value="1"/>
</dbReference>
<keyword evidence="3" id="KW-0804">Transcription</keyword>
<protein>
    <submittedName>
        <fullName evidence="6">AraC family transcriptional regulator</fullName>
    </submittedName>
</protein>
<proteinExistence type="predicted"/>